<dbReference type="RefSeq" id="WP_045804500.1">
    <property type="nucleotide sequence ID" value="NZ_LANU01000001.1"/>
</dbReference>
<dbReference type="PATRIC" id="fig|1359167.3.peg.79"/>
<evidence type="ECO:0000256" key="1">
    <source>
        <dbReference type="ARBA" id="ARBA00000815"/>
    </source>
</evidence>
<evidence type="ECO:0000259" key="8">
    <source>
        <dbReference type="Pfam" id="PF01975"/>
    </source>
</evidence>
<dbReference type="EC" id="3.1.3.5" evidence="7"/>
<feature type="binding site" evidence="7">
    <location>
        <position position="94"/>
    </location>
    <ligand>
        <name>a divalent metal cation</name>
        <dbReference type="ChEBI" id="CHEBI:60240"/>
    </ligand>
</feature>
<comment type="caution">
    <text evidence="9">The sequence shown here is derived from an EMBL/GenBank/DDBJ whole genome shotgun (WGS) entry which is preliminary data.</text>
</comment>
<dbReference type="PANTHER" id="PTHR30457:SF12">
    <property type="entry name" value="5'_3'-NUCLEOTIDASE SURE"/>
    <property type="match status" value="1"/>
</dbReference>
<keyword evidence="5 7" id="KW-0547">Nucleotide-binding</keyword>
<dbReference type="PANTHER" id="PTHR30457">
    <property type="entry name" value="5'-NUCLEOTIDASE SURE"/>
    <property type="match status" value="1"/>
</dbReference>
<evidence type="ECO:0000256" key="2">
    <source>
        <dbReference type="ARBA" id="ARBA00011062"/>
    </source>
</evidence>
<dbReference type="InterPro" id="IPR002828">
    <property type="entry name" value="SurE-like_Pase/nucleotidase"/>
</dbReference>
<evidence type="ECO:0000313" key="10">
    <source>
        <dbReference type="Proteomes" id="UP000033546"/>
    </source>
</evidence>
<evidence type="ECO:0000256" key="4">
    <source>
        <dbReference type="ARBA" id="ARBA00022723"/>
    </source>
</evidence>
<gene>
    <name evidence="7 9" type="primary">surE</name>
    <name evidence="9" type="ORF">EMUCRT_0082</name>
</gene>
<dbReference type="GO" id="GO:0046872">
    <property type="term" value="F:metal ion binding"/>
    <property type="evidence" value="ECO:0007669"/>
    <property type="project" value="UniProtKB-UniRule"/>
</dbReference>
<keyword evidence="6 7" id="KW-0378">Hydrolase</keyword>
<dbReference type="GO" id="GO:0000166">
    <property type="term" value="F:nucleotide binding"/>
    <property type="evidence" value="ECO:0007669"/>
    <property type="project" value="UniProtKB-KW"/>
</dbReference>
<accession>A0A0F3NCY1</accession>
<organism evidence="9 10">
    <name type="scientific">Ehrlichia cf. muris str. EmCRT</name>
    <dbReference type="NCBI Taxonomy" id="1359167"/>
    <lineage>
        <taxon>Bacteria</taxon>
        <taxon>Pseudomonadati</taxon>
        <taxon>Pseudomonadota</taxon>
        <taxon>Alphaproteobacteria</taxon>
        <taxon>Rickettsiales</taxon>
        <taxon>Anaplasmataceae</taxon>
        <taxon>Ehrlichia</taxon>
    </lineage>
</organism>
<evidence type="ECO:0000256" key="3">
    <source>
        <dbReference type="ARBA" id="ARBA00022490"/>
    </source>
</evidence>
<feature type="binding site" evidence="7">
    <location>
        <position position="42"/>
    </location>
    <ligand>
        <name>a divalent metal cation</name>
        <dbReference type="ChEBI" id="CHEBI:60240"/>
    </ligand>
</feature>
<name>A0A0F3NCY1_9RICK</name>
<keyword evidence="4 7" id="KW-0479">Metal-binding</keyword>
<evidence type="ECO:0000256" key="5">
    <source>
        <dbReference type="ARBA" id="ARBA00022741"/>
    </source>
</evidence>
<dbReference type="Gene3D" id="3.40.1210.10">
    <property type="entry name" value="Survival protein SurE-like phosphatase/nucleotidase"/>
    <property type="match status" value="1"/>
</dbReference>
<protein>
    <recommendedName>
        <fullName evidence="7">5'-nucleotidase SurE</fullName>
        <ecNumber evidence="7">3.1.3.5</ecNumber>
    </recommendedName>
    <alternativeName>
        <fullName evidence="7">Nucleoside 5'-monophosphate phosphohydrolase</fullName>
    </alternativeName>
</protein>
<comment type="similarity">
    <text evidence="2 7">Belongs to the SurE nucleotidase family.</text>
</comment>
<dbReference type="InterPro" id="IPR030048">
    <property type="entry name" value="SurE"/>
</dbReference>
<dbReference type="Pfam" id="PF01975">
    <property type="entry name" value="SurE"/>
    <property type="match status" value="1"/>
</dbReference>
<dbReference type="SUPFAM" id="SSF64167">
    <property type="entry name" value="SurE-like"/>
    <property type="match status" value="1"/>
</dbReference>
<feature type="binding site" evidence="7">
    <location>
        <position position="9"/>
    </location>
    <ligand>
        <name>a divalent metal cation</name>
        <dbReference type="ChEBI" id="CHEBI:60240"/>
    </ligand>
</feature>
<dbReference type="AlphaFoldDB" id="A0A0F3NCY1"/>
<dbReference type="GO" id="GO:0004309">
    <property type="term" value="F:exopolyphosphatase activity"/>
    <property type="evidence" value="ECO:0007669"/>
    <property type="project" value="TreeGrafter"/>
</dbReference>
<proteinExistence type="inferred from homology"/>
<dbReference type="InterPro" id="IPR036523">
    <property type="entry name" value="SurE-like_sf"/>
</dbReference>
<feature type="binding site" evidence="7">
    <location>
        <position position="8"/>
    </location>
    <ligand>
        <name>a divalent metal cation</name>
        <dbReference type="ChEBI" id="CHEBI:60240"/>
    </ligand>
</feature>
<dbReference type="HAMAP" id="MF_00060">
    <property type="entry name" value="SurE"/>
    <property type="match status" value="1"/>
</dbReference>
<dbReference type="GO" id="GO:0008254">
    <property type="term" value="F:3'-nucleotidase activity"/>
    <property type="evidence" value="ECO:0007669"/>
    <property type="project" value="TreeGrafter"/>
</dbReference>
<reference evidence="9 10" key="1">
    <citation type="submission" date="2015-02" db="EMBL/GenBank/DDBJ databases">
        <title>Genome Sequencing of Rickettsiales.</title>
        <authorList>
            <person name="Daugherty S.C."/>
            <person name="Su Q."/>
            <person name="Abolude K."/>
            <person name="Beier-Sexton M."/>
            <person name="Carlyon J.A."/>
            <person name="Carter R."/>
            <person name="Day N.P."/>
            <person name="Dumler S.J."/>
            <person name="Dyachenko V."/>
            <person name="Godinez A."/>
            <person name="Kurtti T.J."/>
            <person name="Lichay M."/>
            <person name="Mullins K.E."/>
            <person name="Ott S."/>
            <person name="Pappas-Brown V."/>
            <person name="Paris D.H."/>
            <person name="Patel P."/>
            <person name="Richards A.L."/>
            <person name="Sadzewicz L."/>
            <person name="Sears K."/>
            <person name="Seidman D."/>
            <person name="Sengamalay N."/>
            <person name="Stenos J."/>
            <person name="Tallon L.J."/>
            <person name="Vincent G."/>
            <person name="Fraser C.M."/>
            <person name="Munderloh U."/>
            <person name="Dunning-Hotopp J.C."/>
        </authorList>
    </citation>
    <scope>NUCLEOTIDE SEQUENCE [LARGE SCALE GENOMIC DNA]</scope>
    <source>
        <strain evidence="9 10">EmCRT</strain>
    </source>
</reference>
<comment type="cofactor">
    <cofactor evidence="7">
        <name>a divalent metal cation</name>
        <dbReference type="ChEBI" id="CHEBI:60240"/>
    </cofactor>
    <text evidence="7">Binds 1 divalent metal cation per subunit.</text>
</comment>
<feature type="domain" description="Survival protein SurE-like phosphatase/nucleotidase" evidence="8">
    <location>
        <begin position="3"/>
        <end position="183"/>
    </location>
</feature>
<evidence type="ECO:0000256" key="6">
    <source>
        <dbReference type="ARBA" id="ARBA00022801"/>
    </source>
</evidence>
<comment type="subcellular location">
    <subcellularLocation>
        <location evidence="7">Cytoplasm</location>
    </subcellularLocation>
</comment>
<comment type="catalytic activity">
    <reaction evidence="1 7">
        <text>a ribonucleoside 5'-phosphate + H2O = a ribonucleoside + phosphate</text>
        <dbReference type="Rhea" id="RHEA:12484"/>
        <dbReference type="ChEBI" id="CHEBI:15377"/>
        <dbReference type="ChEBI" id="CHEBI:18254"/>
        <dbReference type="ChEBI" id="CHEBI:43474"/>
        <dbReference type="ChEBI" id="CHEBI:58043"/>
        <dbReference type="EC" id="3.1.3.5"/>
    </reaction>
</comment>
<evidence type="ECO:0000256" key="7">
    <source>
        <dbReference type="HAMAP-Rule" id="MF_00060"/>
    </source>
</evidence>
<dbReference type="GO" id="GO:0008253">
    <property type="term" value="F:5'-nucleotidase activity"/>
    <property type="evidence" value="ECO:0007669"/>
    <property type="project" value="UniProtKB-UniRule"/>
</dbReference>
<dbReference type="EMBL" id="LANU01000001">
    <property type="protein sequence ID" value="KJV65900.1"/>
    <property type="molecule type" value="Genomic_DNA"/>
</dbReference>
<dbReference type="NCBIfam" id="TIGR00087">
    <property type="entry name" value="surE"/>
    <property type="match status" value="1"/>
</dbReference>
<evidence type="ECO:0000313" key="9">
    <source>
        <dbReference type="EMBL" id="KJV65900.1"/>
    </source>
</evidence>
<keyword evidence="3 7" id="KW-0963">Cytoplasm</keyword>
<dbReference type="Proteomes" id="UP000033546">
    <property type="component" value="Unassembled WGS sequence"/>
</dbReference>
<sequence length="256" mass="27739">MKVLLSNDDGFHANGIKVLKEIVITTGIASEIWVVAPLSNCSGCGRSIGLRTATEVYQVSDTEFIINSTPSTSVFLGLKEIVGTKPDLILSGINSGINIGNDIAYSGTIAAAAEGAMINIPSIAVSQEYNGKTGEINWENPRKFLKDIIDMLLGVPFWDKSTVMNINFPLISAKGIKFTSQGKYIPCNEIEEKKNISGSASYTINRATPDKKNRGDFDDSIKAIDDGYITITPLKFDMTDFDILESLISLNKGCKI</sequence>
<comment type="function">
    <text evidence="7">Nucleotidase that shows phosphatase activity on nucleoside 5'-monophosphates.</text>
</comment>
<dbReference type="GO" id="GO:0005737">
    <property type="term" value="C:cytoplasm"/>
    <property type="evidence" value="ECO:0007669"/>
    <property type="project" value="UniProtKB-SubCell"/>
</dbReference>